<name>A0A5A7PM16_STRAF</name>
<reference evidence="2" key="1">
    <citation type="journal article" date="2019" name="Curr. Biol.">
        <title>Genome Sequence of Striga asiatica Provides Insight into the Evolution of Plant Parasitism.</title>
        <authorList>
            <person name="Yoshida S."/>
            <person name="Kim S."/>
            <person name="Wafula E.K."/>
            <person name="Tanskanen J."/>
            <person name="Kim Y.M."/>
            <person name="Honaas L."/>
            <person name="Yang Z."/>
            <person name="Spallek T."/>
            <person name="Conn C.E."/>
            <person name="Ichihashi Y."/>
            <person name="Cheong K."/>
            <person name="Cui S."/>
            <person name="Der J.P."/>
            <person name="Gundlach H."/>
            <person name="Jiao Y."/>
            <person name="Hori C."/>
            <person name="Ishida J.K."/>
            <person name="Kasahara H."/>
            <person name="Kiba T."/>
            <person name="Kim M.S."/>
            <person name="Koo N."/>
            <person name="Laohavisit A."/>
            <person name="Lee Y.H."/>
            <person name="Lumba S."/>
            <person name="McCourt P."/>
            <person name="Mortimer J.C."/>
            <person name="Mutuku J.M."/>
            <person name="Nomura T."/>
            <person name="Sasaki-Sekimoto Y."/>
            <person name="Seto Y."/>
            <person name="Wang Y."/>
            <person name="Wakatake T."/>
            <person name="Sakakibara H."/>
            <person name="Demura T."/>
            <person name="Yamaguchi S."/>
            <person name="Yoneyama K."/>
            <person name="Manabe R.I."/>
            <person name="Nelson D.C."/>
            <person name="Schulman A.H."/>
            <person name="Timko M.P."/>
            <person name="dePamphilis C.W."/>
            <person name="Choi D."/>
            <person name="Shirasu K."/>
        </authorList>
    </citation>
    <scope>NUCLEOTIDE SEQUENCE [LARGE SCALE GENOMIC DNA]</scope>
    <source>
        <strain evidence="2">cv. UVA1</strain>
    </source>
</reference>
<dbReference type="EMBL" id="BKCP01004750">
    <property type="protein sequence ID" value="GER33612.1"/>
    <property type="molecule type" value="Genomic_DNA"/>
</dbReference>
<evidence type="ECO:0000313" key="2">
    <source>
        <dbReference type="Proteomes" id="UP000325081"/>
    </source>
</evidence>
<comment type="caution">
    <text evidence="1">The sequence shown here is derived from an EMBL/GenBank/DDBJ whole genome shotgun (WGS) entry which is preliminary data.</text>
</comment>
<dbReference type="AlphaFoldDB" id="A0A5A7PM16"/>
<proteinExistence type="predicted"/>
<organism evidence="1 2">
    <name type="scientific">Striga asiatica</name>
    <name type="common">Asiatic witchweed</name>
    <name type="synonym">Buchnera asiatica</name>
    <dbReference type="NCBI Taxonomy" id="4170"/>
    <lineage>
        <taxon>Eukaryota</taxon>
        <taxon>Viridiplantae</taxon>
        <taxon>Streptophyta</taxon>
        <taxon>Embryophyta</taxon>
        <taxon>Tracheophyta</taxon>
        <taxon>Spermatophyta</taxon>
        <taxon>Magnoliopsida</taxon>
        <taxon>eudicotyledons</taxon>
        <taxon>Gunneridae</taxon>
        <taxon>Pentapetalae</taxon>
        <taxon>asterids</taxon>
        <taxon>lamiids</taxon>
        <taxon>Lamiales</taxon>
        <taxon>Orobanchaceae</taxon>
        <taxon>Buchnereae</taxon>
        <taxon>Striga</taxon>
    </lineage>
</organism>
<protein>
    <submittedName>
        <fullName evidence="1">Cyclin/Brf1-like TBP-binding protein</fullName>
    </submittedName>
</protein>
<keyword evidence="2" id="KW-1185">Reference proteome</keyword>
<evidence type="ECO:0000313" key="1">
    <source>
        <dbReference type="EMBL" id="GER33612.1"/>
    </source>
</evidence>
<sequence length="130" mass="14340">MSQTGLGLYGPRGAQIMLVVRELHVRPNSSLGPRNLHRRGAIRVPCFPLSACRELCTHQRGKNKKINLADITLGFRRRRVRQRDPLVLNGELIGGVNPPIAGPAQRRLVSTAEDTGLGRLTHVTMNLHGL</sequence>
<gene>
    <name evidence="1" type="ORF">STAS_09761</name>
</gene>
<dbReference type="Proteomes" id="UP000325081">
    <property type="component" value="Unassembled WGS sequence"/>
</dbReference>
<accession>A0A5A7PM16</accession>